<evidence type="ECO:0000313" key="17">
    <source>
        <dbReference type="EMBL" id="CUP46075.1"/>
    </source>
</evidence>
<dbReference type="InterPro" id="IPR022953">
    <property type="entry name" value="ATP_PFK"/>
</dbReference>
<comment type="pathway">
    <text evidence="4 15">Carbohydrate degradation; glycolysis; D-glyceraldehyde 3-phosphate and glycerone phosphate from D-glucose: step 3/4.</text>
</comment>
<keyword evidence="11 15" id="KW-0067">ATP-binding</keyword>
<dbReference type="AlphaFoldDB" id="A0A174NJD1"/>
<sequence>MEFKQKTIGVLSSGGDAPGMNAAIRSVVRTALNRNIRVLGIRRGYSGLLARDMFEMNLRSVSDTLHRGGTILYSARCPEFRDDKGVERGKEVCLEMGIDGLVVIGGDGSFRGARDLSLKGIPCIGIPGTIDNDIASSDYTVGFDTAVNTVMDMVDKLRDTSQSHDRCSIVEVMGRRCGDIALHAGIACGAVAILVPEVPFSIDAIIEKMQRTLRTGKKHFIIIVAEGVTSVGGVGTVHDIAEEIEARTGVESRATVLGHVQRGGAPSARERVLASEMGYHAVELLEQGIGNRVVVNHDNKIVDYDILEALQMKKQFDRHLYDIADAISI</sequence>
<evidence type="ECO:0000256" key="3">
    <source>
        <dbReference type="ARBA" id="ARBA00004496"/>
    </source>
</evidence>
<comment type="catalytic activity">
    <reaction evidence="14 15">
        <text>beta-D-fructose 6-phosphate + ATP = beta-D-fructose 1,6-bisphosphate + ADP + H(+)</text>
        <dbReference type="Rhea" id="RHEA:16109"/>
        <dbReference type="ChEBI" id="CHEBI:15378"/>
        <dbReference type="ChEBI" id="CHEBI:30616"/>
        <dbReference type="ChEBI" id="CHEBI:32966"/>
        <dbReference type="ChEBI" id="CHEBI:57634"/>
        <dbReference type="ChEBI" id="CHEBI:456216"/>
        <dbReference type="EC" id="2.7.1.11"/>
    </reaction>
</comment>
<dbReference type="EC" id="2.7.1.11" evidence="15"/>
<keyword evidence="9 15" id="KW-0547">Nucleotide-binding</keyword>
<keyword evidence="12 15" id="KW-0460">Magnesium</keyword>
<evidence type="ECO:0000256" key="11">
    <source>
        <dbReference type="ARBA" id="ARBA00022840"/>
    </source>
</evidence>
<dbReference type="GO" id="GO:0070095">
    <property type="term" value="F:fructose-6-phosphate binding"/>
    <property type="evidence" value="ECO:0007669"/>
    <property type="project" value="TreeGrafter"/>
</dbReference>
<reference evidence="17 18" key="1">
    <citation type="submission" date="2015-09" db="EMBL/GenBank/DDBJ databases">
        <authorList>
            <consortium name="Pathogen Informatics"/>
        </authorList>
    </citation>
    <scope>NUCLEOTIDE SEQUENCE [LARGE SCALE GENOMIC DNA]</scope>
    <source>
        <strain evidence="17 18">2789STDY5834939</strain>
    </source>
</reference>
<dbReference type="EMBL" id="CZBE01000005">
    <property type="protein sequence ID" value="CUP46075.1"/>
    <property type="molecule type" value="Genomic_DNA"/>
</dbReference>
<dbReference type="PANTHER" id="PTHR13697:SF4">
    <property type="entry name" value="ATP-DEPENDENT 6-PHOSPHOFRUCTOKINASE"/>
    <property type="match status" value="1"/>
</dbReference>
<dbReference type="SUPFAM" id="SSF53784">
    <property type="entry name" value="Phosphofructokinase"/>
    <property type="match status" value="1"/>
</dbReference>
<dbReference type="GO" id="GO:0030388">
    <property type="term" value="P:fructose 1,6-bisphosphate metabolic process"/>
    <property type="evidence" value="ECO:0007669"/>
    <property type="project" value="TreeGrafter"/>
</dbReference>
<keyword evidence="7 15" id="KW-0808">Transferase</keyword>
<dbReference type="Pfam" id="PF00365">
    <property type="entry name" value="PFK"/>
    <property type="match status" value="1"/>
</dbReference>
<dbReference type="NCBIfam" id="TIGR02482">
    <property type="entry name" value="PFKA_ATP"/>
    <property type="match status" value="1"/>
</dbReference>
<feature type="binding site" description="in other chain" evidence="15">
    <location>
        <position position="158"/>
    </location>
    <ligand>
        <name>ADP</name>
        <dbReference type="ChEBI" id="CHEBI:456216"/>
        <note>allosteric activator; ligand shared between dimeric partners</note>
    </ligand>
</feature>
<dbReference type="InterPro" id="IPR035966">
    <property type="entry name" value="PKF_sf"/>
</dbReference>
<accession>A0A174NJD1</accession>
<dbReference type="PANTHER" id="PTHR13697">
    <property type="entry name" value="PHOSPHOFRUCTOKINASE"/>
    <property type="match status" value="1"/>
</dbReference>
<feature type="binding site" description="in other chain" evidence="15">
    <location>
        <begin position="259"/>
        <end position="262"/>
    </location>
    <ligand>
        <name>substrate</name>
        <note>ligand shared between dimeric partners</note>
    </ligand>
</feature>
<evidence type="ECO:0000256" key="12">
    <source>
        <dbReference type="ARBA" id="ARBA00022842"/>
    </source>
</evidence>
<dbReference type="GO" id="GO:0003872">
    <property type="term" value="F:6-phosphofructokinase activity"/>
    <property type="evidence" value="ECO:0007669"/>
    <property type="project" value="UniProtKB-UniRule"/>
</dbReference>
<comment type="activity regulation">
    <text evidence="15">Allosterically activated by ADP and other diphosphonucleosides, and allosterically inhibited by phosphoenolpyruvate.</text>
</comment>
<evidence type="ECO:0000256" key="15">
    <source>
        <dbReference type="HAMAP-Rule" id="MF_00339"/>
    </source>
</evidence>
<feature type="binding site" description="in other chain" evidence="15">
    <location>
        <begin position="217"/>
        <end position="219"/>
    </location>
    <ligand>
        <name>ADP</name>
        <dbReference type="ChEBI" id="CHEBI:456216"/>
        <note>allosteric activator; ligand shared between dimeric partners</note>
    </ligand>
</feature>
<evidence type="ECO:0000256" key="8">
    <source>
        <dbReference type="ARBA" id="ARBA00022723"/>
    </source>
</evidence>
<dbReference type="GO" id="GO:0005524">
    <property type="term" value="F:ATP binding"/>
    <property type="evidence" value="ECO:0007669"/>
    <property type="project" value="UniProtKB-UniRule"/>
</dbReference>
<evidence type="ECO:0000259" key="16">
    <source>
        <dbReference type="Pfam" id="PF00365"/>
    </source>
</evidence>
<evidence type="ECO:0000256" key="6">
    <source>
        <dbReference type="ARBA" id="ARBA00022533"/>
    </source>
</evidence>
<dbReference type="InterPro" id="IPR012003">
    <property type="entry name" value="ATP_PFK_prok-type"/>
</dbReference>
<dbReference type="InterPro" id="IPR000023">
    <property type="entry name" value="Phosphofructokinase_dom"/>
</dbReference>
<dbReference type="PIRSF" id="PIRSF000532">
    <property type="entry name" value="ATP_PFK_prok"/>
    <property type="match status" value="1"/>
</dbReference>
<dbReference type="PROSITE" id="PS00433">
    <property type="entry name" value="PHOSPHOFRUCTOKINASE"/>
    <property type="match status" value="1"/>
</dbReference>
<comment type="function">
    <text evidence="2 15">Catalyzes the phosphorylation of D-fructose 6-phosphate to fructose 1,6-bisphosphate by ATP, the first committing step of glycolysis.</text>
</comment>
<dbReference type="GO" id="GO:0061621">
    <property type="term" value="P:canonical glycolysis"/>
    <property type="evidence" value="ECO:0007669"/>
    <property type="project" value="TreeGrafter"/>
</dbReference>
<name>A0A174NJD1_9FIRM</name>
<comment type="caution">
    <text evidence="15">Lacks conserved residue(s) required for the propagation of feature annotation.</text>
</comment>
<keyword evidence="10 15" id="KW-0418">Kinase</keyword>
<dbReference type="Proteomes" id="UP000095765">
    <property type="component" value="Unassembled WGS sequence"/>
</dbReference>
<dbReference type="GO" id="GO:0042802">
    <property type="term" value="F:identical protein binding"/>
    <property type="evidence" value="ECO:0007669"/>
    <property type="project" value="TreeGrafter"/>
</dbReference>
<evidence type="ECO:0000256" key="2">
    <source>
        <dbReference type="ARBA" id="ARBA00002659"/>
    </source>
</evidence>
<dbReference type="RefSeq" id="WP_055244303.1">
    <property type="nucleotide sequence ID" value="NZ_CABIWA010000007.1"/>
</dbReference>
<dbReference type="GO" id="GO:0005945">
    <property type="term" value="C:6-phosphofructokinase complex"/>
    <property type="evidence" value="ECO:0007669"/>
    <property type="project" value="TreeGrafter"/>
</dbReference>
<gene>
    <name evidence="17" type="primary">pfkA_1</name>
    <name evidence="15" type="synonym">pfkA</name>
    <name evidence="17" type="ORF">ERS852551_00860</name>
</gene>
<comment type="subcellular location">
    <subcellularLocation>
        <location evidence="3 15">Cytoplasm</location>
    </subcellularLocation>
</comment>
<evidence type="ECO:0000256" key="5">
    <source>
        <dbReference type="ARBA" id="ARBA00022490"/>
    </source>
</evidence>
<feature type="binding site" evidence="15">
    <location>
        <position position="107"/>
    </location>
    <ligand>
        <name>Mg(2+)</name>
        <dbReference type="ChEBI" id="CHEBI:18420"/>
        <note>catalytic</note>
    </ligand>
</feature>
<comment type="subunit">
    <text evidence="15">Homotetramer.</text>
</comment>
<dbReference type="Gene3D" id="3.40.50.460">
    <property type="entry name" value="Phosphofructokinase domain"/>
    <property type="match status" value="1"/>
</dbReference>
<feature type="binding site" description="in other chain" evidence="15">
    <location>
        <position position="226"/>
    </location>
    <ligand>
        <name>substrate</name>
        <note>ligand shared between dimeric partners</note>
    </ligand>
</feature>
<dbReference type="OrthoDB" id="9802503at2"/>
<feature type="binding site" evidence="15">
    <location>
        <position position="166"/>
    </location>
    <ligand>
        <name>substrate</name>
        <note>ligand shared between dimeric partners</note>
    </ligand>
</feature>
<feature type="binding site" description="in other chain" evidence="15">
    <location>
        <begin position="129"/>
        <end position="131"/>
    </location>
    <ligand>
        <name>substrate</name>
        <note>ligand shared between dimeric partners</note>
    </ligand>
</feature>
<feature type="binding site" evidence="15">
    <location>
        <begin position="76"/>
        <end position="77"/>
    </location>
    <ligand>
        <name>ATP</name>
        <dbReference type="ChEBI" id="CHEBI:30616"/>
    </ligand>
</feature>
<feature type="binding site" evidence="15">
    <location>
        <begin position="106"/>
        <end position="109"/>
    </location>
    <ligand>
        <name>ATP</name>
        <dbReference type="ChEBI" id="CHEBI:30616"/>
    </ligand>
</feature>
<dbReference type="NCBIfam" id="NF002872">
    <property type="entry name" value="PRK03202.1"/>
    <property type="match status" value="1"/>
</dbReference>
<dbReference type="InterPro" id="IPR015912">
    <property type="entry name" value="Phosphofructokinase_CS"/>
</dbReference>
<keyword evidence="8 15" id="KW-0479">Metal-binding</keyword>
<dbReference type="GO" id="GO:0046872">
    <property type="term" value="F:metal ion binding"/>
    <property type="evidence" value="ECO:0007669"/>
    <property type="project" value="UniProtKB-KW"/>
</dbReference>
<dbReference type="GO" id="GO:0016208">
    <property type="term" value="F:AMP binding"/>
    <property type="evidence" value="ECO:0007669"/>
    <property type="project" value="TreeGrafter"/>
</dbReference>
<evidence type="ECO:0000256" key="13">
    <source>
        <dbReference type="ARBA" id="ARBA00023152"/>
    </source>
</evidence>
<evidence type="ECO:0000256" key="14">
    <source>
        <dbReference type="ARBA" id="ARBA00048070"/>
    </source>
</evidence>
<feature type="binding site" evidence="15">
    <location>
        <position position="253"/>
    </location>
    <ligand>
        <name>substrate</name>
        <note>ligand shared between dimeric partners</note>
    </ligand>
</feature>
<keyword evidence="6 15" id="KW-0021">Allosteric enzyme</keyword>
<comment type="similarity">
    <text evidence="15">Belongs to the phosphofructokinase type A (PFKA) family. ATP-dependent PFK group I subfamily. Prokaryotic clade 'B1' sub-subfamily.</text>
</comment>
<protein>
    <recommendedName>
        <fullName evidence="15">ATP-dependent 6-phosphofructokinase</fullName>
        <shortName evidence="15">ATP-PFK</shortName>
        <shortName evidence="15">Phosphofructokinase</shortName>
        <ecNumber evidence="15">2.7.1.11</ecNumber>
    </recommendedName>
    <alternativeName>
        <fullName evidence="15">Phosphohexokinase</fullName>
    </alternativeName>
</protein>
<feature type="binding site" description="in other chain" evidence="15">
    <location>
        <begin position="173"/>
        <end position="175"/>
    </location>
    <ligand>
        <name>substrate</name>
        <note>ligand shared between dimeric partners</note>
    </ligand>
</feature>
<dbReference type="HAMAP" id="MF_00339">
    <property type="entry name" value="Phosphofructokinase_I_B1"/>
    <property type="match status" value="1"/>
</dbReference>
<evidence type="ECO:0000256" key="9">
    <source>
        <dbReference type="ARBA" id="ARBA00022741"/>
    </source>
</evidence>
<evidence type="ECO:0000313" key="18">
    <source>
        <dbReference type="Proteomes" id="UP000095765"/>
    </source>
</evidence>
<dbReference type="Gene3D" id="3.40.50.450">
    <property type="match status" value="1"/>
</dbReference>
<dbReference type="UniPathway" id="UPA00109">
    <property type="reaction ID" value="UER00182"/>
</dbReference>
<keyword evidence="5 15" id="KW-0963">Cytoplasm</keyword>
<comment type="cofactor">
    <cofactor evidence="1 15">
        <name>Mg(2+)</name>
        <dbReference type="ChEBI" id="CHEBI:18420"/>
    </cofactor>
</comment>
<dbReference type="PRINTS" id="PR00476">
    <property type="entry name" value="PHFRCTKINASE"/>
</dbReference>
<evidence type="ECO:0000256" key="7">
    <source>
        <dbReference type="ARBA" id="ARBA00022679"/>
    </source>
</evidence>
<dbReference type="InterPro" id="IPR012828">
    <property type="entry name" value="PFKA_ATP_prok"/>
</dbReference>
<dbReference type="FunFam" id="3.40.50.460:FF:000002">
    <property type="entry name" value="ATP-dependent 6-phosphofructokinase"/>
    <property type="match status" value="1"/>
</dbReference>
<keyword evidence="13 15" id="KW-0324">Glycolysis</keyword>
<dbReference type="FunFam" id="3.40.50.450:FF:000001">
    <property type="entry name" value="ATP-dependent 6-phosphofructokinase"/>
    <property type="match status" value="1"/>
</dbReference>
<evidence type="ECO:0000256" key="1">
    <source>
        <dbReference type="ARBA" id="ARBA00001946"/>
    </source>
</evidence>
<feature type="binding site" evidence="15">
    <location>
        <position position="15"/>
    </location>
    <ligand>
        <name>ATP</name>
        <dbReference type="ChEBI" id="CHEBI:30616"/>
    </ligand>
</feature>
<proteinExistence type="inferred from homology"/>
<dbReference type="GO" id="GO:0006002">
    <property type="term" value="P:fructose 6-phosphate metabolic process"/>
    <property type="evidence" value="ECO:0007669"/>
    <property type="project" value="UniProtKB-UniRule"/>
</dbReference>
<evidence type="ECO:0000256" key="10">
    <source>
        <dbReference type="ARBA" id="ARBA00022777"/>
    </source>
</evidence>
<feature type="active site" description="Proton acceptor" evidence="15">
    <location>
        <position position="131"/>
    </location>
</feature>
<organism evidence="17 18">
    <name type="scientific">Anaerotruncus colihominis</name>
    <dbReference type="NCBI Taxonomy" id="169435"/>
    <lineage>
        <taxon>Bacteria</taxon>
        <taxon>Bacillati</taxon>
        <taxon>Bacillota</taxon>
        <taxon>Clostridia</taxon>
        <taxon>Eubacteriales</taxon>
        <taxon>Oscillospiraceae</taxon>
        <taxon>Anaerotruncus</taxon>
    </lineage>
</organism>
<feature type="binding site" evidence="15">
    <location>
        <begin position="25"/>
        <end position="29"/>
    </location>
    <ligand>
        <name>ADP</name>
        <dbReference type="ChEBI" id="CHEBI:456216"/>
        <note>allosteric activator; ligand shared between dimeric partners</note>
    </ligand>
</feature>
<dbReference type="GO" id="GO:0048029">
    <property type="term" value="F:monosaccharide binding"/>
    <property type="evidence" value="ECO:0007669"/>
    <property type="project" value="TreeGrafter"/>
</dbReference>
<evidence type="ECO:0000256" key="4">
    <source>
        <dbReference type="ARBA" id="ARBA00004679"/>
    </source>
</evidence>
<feature type="domain" description="Phosphofructokinase" evidence="16">
    <location>
        <begin position="8"/>
        <end position="285"/>
    </location>
</feature>